<accession>A0A1U7Y115</accession>
<dbReference type="PANTHER" id="PTHR31111:SF138">
    <property type="entry name" value="F-BOX ASSOCIATED DOMAIN-CONTAINING PROTEIN"/>
    <property type="match status" value="1"/>
</dbReference>
<dbReference type="NCBIfam" id="TIGR01640">
    <property type="entry name" value="F_box_assoc_1"/>
    <property type="match status" value="1"/>
</dbReference>
<proteinExistence type="predicted"/>
<evidence type="ECO:0000259" key="2">
    <source>
        <dbReference type="Pfam" id="PF08268"/>
    </source>
</evidence>
<dbReference type="Pfam" id="PF08268">
    <property type="entry name" value="FBA_3"/>
    <property type="match status" value="1"/>
</dbReference>
<dbReference type="InterPro" id="IPR036047">
    <property type="entry name" value="F-box-like_dom_sf"/>
</dbReference>
<protein>
    <submittedName>
        <fullName evidence="4">F-box protein CPR30-like</fullName>
    </submittedName>
</protein>
<dbReference type="Proteomes" id="UP000189701">
    <property type="component" value="Unplaced"/>
</dbReference>
<dbReference type="InterPro" id="IPR017451">
    <property type="entry name" value="F-box-assoc_interact_dom"/>
</dbReference>
<dbReference type="STRING" id="4096.A0A1U7Y115"/>
<sequence length="249" mass="28576">MDVNAAMEIHFQEEIIMDILSRLPVRSLLRFNCVSNFCKTIIYEPYFKMKHFNRAKNNQNFLKFLVSQWCPNNDKFNTLYCSSLSSVQQVEDVQEVDWPSNGKPWSCRIYCCYNGLAVIGVRNYPEKTLIFLLGNPSTREPIVLSDPQFLPKKSYTCGLGYDSTSDDYKILEIHPITRSEILALKGGSWRKIDKHPTRVYPVLSDMDSTLAFVHGAFRWLHLIILWFCSVADLGGGRGSPEPLSAENYV</sequence>
<feature type="non-terminal residue" evidence="4">
    <location>
        <position position="249"/>
    </location>
</feature>
<evidence type="ECO:0000313" key="3">
    <source>
        <dbReference type="Proteomes" id="UP000189701"/>
    </source>
</evidence>
<dbReference type="InterPro" id="IPR001810">
    <property type="entry name" value="F-box_dom"/>
</dbReference>
<dbReference type="PANTHER" id="PTHR31111">
    <property type="entry name" value="BNAA05G37150D PROTEIN-RELATED"/>
    <property type="match status" value="1"/>
</dbReference>
<dbReference type="RefSeq" id="XP_009792475.1">
    <property type="nucleotide sequence ID" value="XM_009794173.1"/>
</dbReference>
<evidence type="ECO:0000259" key="1">
    <source>
        <dbReference type="Pfam" id="PF00646"/>
    </source>
</evidence>
<organism evidence="3 4">
    <name type="scientific">Nicotiana sylvestris</name>
    <name type="common">Wood tobacco</name>
    <name type="synonym">South American tobacco</name>
    <dbReference type="NCBI Taxonomy" id="4096"/>
    <lineage>
        <taxon>Eukaryota</taxon>
        <taxon>Viridiplantae</taxon>
        <taxon>Streptophyta</taxon>
        <taxon>Embryophyta</taxon>
        <taxon>Tracheophyta</taxon>
        <taxon>Spermatophyta</taxon>
        <taxon>Magnoliopsida</taxon>
        <taxon>eudicotyledons</taxon>
        <taxon>Gunneridae</taxon>
        <taxon>Pentapetalae</taxon>
        <taxon>asterids</taxon>
        <taxon>lamiids</taxon>
        <taxon>Solanales</taxon>
        <taxon>Solanaceae</taxon>
        <taxon>Nicotianoideae</taxon>
        <taxon>Nicotianeae</taxon>
        <taxon>Nicotiana</taxon>
    </lineage>
</organism>
<dbReference type="Pfam" id="PF00646">
    <property type="entry name" value="F-box"/>
    <property type="match status" value="1"/>
</dbReference>
<feature type="domain" description="F-box associated beta-propeller type 3" evidence="2">
    <location>
        <begin position="78"/>
        <end position="202"/>
    </location>
</feature>
<dbReference type="InterPro" id="IPR013187">
    <property type="entry name" value="F-box-assoc_dom_typ3"/>
</dbReference>
<gene>
    <name evidence="4" type="primary">LOC104239526</name>
</gene>
<reference evidence="4" key="2">
    <citation type="submission" date="2025-08" db="UniProtKB">
        <authorList>
            <consortium name="RefSeq"/>
        </authorList>
    </citation>
    <scope>IDENTIFICATION</scope>
    <source>
        <tissue evidence="4">Leaf</tissue>
    </source>
</reference>
<dbReference type="eggNOG" id="ENOG502R5VP">
    <property type="taxonomic scope" value="Eukaryota"/>
</dbReference>
<reference evidence="3" key="1">
    <citation type="journal article" date="2013" name="Genome Biol.">
        <title>Reference genomes and transcriptomes of Nicotiana sylvestris and Nicotiana tomentosiformis.</title>
        <authorList>
            <person name="Sierro N."/>
            <person name="Battey J.N."/>
            <person name="Ouadi S."/>
            <person name="Bovet L."/>
            <person name="Goepfert S."/>
            <person name="Bakaher N."/>
            <person name="Peitsch M.C."/>
            <person name="Ivanov N.V."/>
        </authorList>
    </citation>
    <scope>NUCLEOTIDE SEQUENCE [LARGE SCALE GENOMIC DNA]</scope>
</reference>
<dbReference type="SUPFAM" id="SSF81383">
    <property type="entry name" value="F-box domain"/>
    <property type="match status" value="1"/>
</dbReference>
<feature type="domain" description="F-box" evidence="1">
    <location>
        <begin position="13"/>
        <end position="48"/>
    </location>
</feature>
<evidence type="ECO:0000313" key="4">
    <source>
        <dbReference type="RefSeq" id="XP_009792475.1"/>
    </source>
</evidence>
<dbReference type="AlphaFoldDB" id="A0A1U7Y115"/>
<keyword evidence="3" id="KW-1185">Reference proteome</keyword>
<name>A0A1U7Y115_NICSY</name>